<dbReference type="GO" id="GO:0005975">
    <property type="term" value="P:carbohydrate metabolic process"/>
    <property type="evidence" value="ECO:0007669"/>
    <property type="project" value="InterPro"/>
</dbReference>
<dbReference type="InterPro" id="IPR035396">
    <property type="entry name" value="Bac_rhamnosid6H"/>
</dbReference>
<gene>
    <name evidence="3" type="ORF">COY52_12110</name>
</gene>
<feature type="domain" description="Bacterial alpha-L-rhamnosidase N-terminal" evidence="1">
    <location>
        <begin position="88"/>
        <end position="213"/>
    </location>
</feature>
<dbReference type="InterPro" id="IPR008979">
    <property type="entry name" value="Galactose-bd-like_sf"/>
</dbReference>
<dbReference type="InterPro" id="IPR013737">
    <property type="entry name" value="Bac_rhamnosid_N"/>
</dbReference>
<dbReference type="SUPFAM" id="SSF48208">
    <property type="entry name" value="Six-hairpin glycosidases"/>
    <property type="match status" value="1"/>
</dbReference>
<accession>A0A2M7S4R6</accession>
<dbReference type="PANTHER" id="PTHR34987">
    <property type="entry name" value="C, PUTATIVE (AFU_ORTHOLOGUE AFUA_3G02880)-RELATED"/>
    <property type="match status" value="1"/>
</dbReference>
<dbReference type="Gene3D" id="2.60.120.260">
    <property type="entry name" value="Galactose-binding domain-like"/>
    <property type="match status" value="1"/>
</dbReference>
<dbReference type="PANTHER" id="PTHR34987:SF2">
    <property type="entry name" value="B, PUTATIVE (AFU_ORTHOLOGUE AFUA_7G05040)-RELATED"/>
    <property type="match status" value="1"/>
</dbReference>
<evidence type="ECO:0000313" key="4">
    <source>
        <dbReference type="Proteomes" id="UP000229307"/>
    </source>
</evidence>
<evidence type="ECO:0000259" key="2">
    <source>
        <dbReference type="Pfam" id="PF17389"/>
    </source>
</evidence>
<dbReference type="Gene3D" id="1.50.10.10">
    <property type="match status" value="1"/>
</dbReference>
<comment type="caution">
    <text evidence="3">The sequence shown here is derived from an EMBL/GenBank/DDBJ whole genome shotgun (WGS) entry which is preliminary data.</text>
</comment>
<evidence type="ECO:0000259" key="1">
    <source>
        <dbReference type="Pfam" id="PF08531"/>
    </source>
</evidence>
<name>A0A2M7S4R6_9BACT</name>
<dbReference type="AlphaFoldDB" id="A0A2M7S4R6"/>
<dbReference type="Pfam" id="PF08531">
    <property type="entry name" value="Bac_rhamnosid_N"/>
    <property type="match status" value="1"/>
</dbReference>
<dbReference type="EMBL" id="PFMR01000335">
    <property type="protein sequence ID" value="PIZ14561.1"/>
    <property type="molecule type" value="Genomic_DNA"/>
</dbReference>
<dbReference type="Gene3D" id="2.60.420.10">
    <property type="entry name" value="Maltose phosphorylase, domain 3"/>
    <property type="match status" value="1"/>
</dbReference>
<proteinExistence type="predicted"/>
<protein>
    <recommendedName>
        <fullName evidence="5">Alpha-L-rhamnosidase</fullName>
    </recommendedName>
</protein>
<evidence type="ECO:0008006" key="5">
    <source>
        <dbReference type="Google" id="ProtNLM"/>
    </source>
</evidence>
<reference evidence="4" key="1">
    <citation type="submission" date="2017-09" db="EMBL/GenBank/DDBJ databases">
        <title>Depth-based differentiation of microbial function through sediment-hosted aquifers and enrichment of novel symbionts in the deep terrestrial subsurface.</title>
        <authorList>
            <person name="Probst A.J."/>
            <person name="Ladd B."/>
            <person name="Jarett J.K."/>
            <person name="Geller-Mcgrath D.E."/>
            <person name="Sieber C.M.K."/>
            <person name="Emerson J.B."/>
            <person name="Anantharaman K."/>
            <person name="Thomas B.C."/>
            <person name="Malmstrom R."/>
            <person name="Stieglmeier M."/>
            <person name="Klingl A."/>
            <person name="Woyke T."/>
            <person name="Ryan C.M."/>
            <person name="Banfield J.F."/>
        </authorList>
    </citation>
    <scope>NUCLEOTIDE SEQUENCE [LARGE SCALE GENOMIC DNA]</scope>
</reference>
<dbReference type="InterPro" id="IPR008928">
    <property type="entry name" value="6-hairpin_glycosidase_sf"/>
</dbReference>
<dbReference type="Pfam" id="PF17389">
    <property type="entry name" value="Bac_rhamnosid6H"/>
    <property type="match status" value="1"/>
</dbReference>
<feature type="domain" description="Alpha-L-rhamnosidase six-hairpin glycosidase" evidence="2">
    <location>
        <begin position="390"/>
        <end position="723"/>
    </location>
</feature>
<sequence>MLSWKSLVVGVDLKEPFDGSAFWVWSSEGHWATQARQDPYRVRYFRRAFEVNDLPAKLLIHVSADSKYILYVNSQFVCRGPAKGDIAHQFYETADASRFLKKGRNVIAALVKYYGDSFPNYGMGGAPDSVMSEAPGFIADAVLKYGGKEIKLHTDSTWKVLVDEAYNHKACAGNCVYTGYREIFDSRKYLRGWESPDFDDSSWENAVQIWKGETISRRNDSAVPHILYPRIIPALEEDPRNFKTVFGSDNRTCAGFEKVIANNGVFEIPAGSSVDISLDAGELVTGFPLLEVSGGRDSEIKLVYSEALFGKKPGKMPLPWEEKGPKINRNDTEGGAVQGLWDTFIPGGGESTYKPFQWAAFRFMRLIADVKDEPLIIRKIGYIYHAFPFRQTGIFSSSDPGFSRILDVSTRTQRLCSHETYEDCPYYEQLQYAGDTQVQALVSYYLFSDARLARQAIRHFDWSRNSEGITASRYPSRVGQIIPFWSLHWIMMACEYWKYTGDAEEAERMVPGIFAVLGWFERHIGKTGLLEKLPYWCVADWSPEWTDKKDGAGVPPGTKTGVSALINFQYIYCLEIFAGMLEALGQRDKAVSLKKTASALKKKSKAVFWDNKKGLFRDSPSYPRDFSQLANAWAVLCGAADPACYKKIAAALENPDGLSRASYFGLFYCFRALSKMNEYDRVFNMLEPWKEMLKLGLTTWSEDIVSQRSDCHAWSGAPAFEFFNEVLGIKPLLPGFKKVLIQPRPGPLEHAEGRIVIPSLKDYHGGHALKIGGRGTEAQRNTIEVSWFKKNGCMVIKGKLPAGITGLVSFNGKSVNVTQSFKTIFK</sequence>
<dbReference type="InterPro" id="IPR012341">
    <property type="entry name" value="6hp_glycosidase-like_sf"/>
</dbReference>
<organism evidence="3 4">
    <name type="scientific">Candidatus Desantisbacteria bacterium CG_4_10_14_0_8_um_filter_48_22</name>
    <dbReference type="NCBI Taxonomy" id="1974543"/>
    <lineage>
        <taxon>Bacteria</taxon>
        <taxon>Candidatus Desantisiibacteriota</taxon>
    </lineage>
</organism>
<dbReference type="Proteomes" id="UP000229307">
    <property type="component" value="Unassembled WGS sequence"/>
</dbReference>
<dbReference type="SUPFAM" id="SSF49785">
    <property type="entry name" value="Galactose-binding domain-like"/>
    <property type="match status" value="1"/>
</dbReference>
<evidence type="ECO:0000313" key="3">
    <source>
        <dbReference type="EMBL" id="PIZ14561.1"/>
    </source>
</evidence>